<dbReference type="InterPro" id="IPR019079">
    <property type="entry name" value="Capsule_synth_CapA"/>
</dbReference>
<comment type="similarity">
    <text evidence="1">Belongs to the CapA family.</text>
</comment>
<feature type="chain" id="PRO_5038861821" evidence="2">
    <location>
        <begin position="21"/>
        <end position="386"/>
    </location>
</feature>
<evidence type="ECO:0000256" key="2">
    <source>
        <dbReference type="SAM" id="SignalP"/>
    </source>
</evidence>
<dbReference type="EMBL" id="QNRI01000003">
    <property type="protein sequence ID" value="RBO99714.1"/>
    <property type="molecule type" value="Genomic_DNA"/>
</dbReference>
<name>A0A366EE04_9BACI</name>
<comment type="caution">
    <text evidence="4">The sequence shown here is derived from an EMBL/GenBank/DDBJ whole genome shotgun (WGS) entry which is preliminary data.</text>
</comment>
<feature type="domain" description="Capsule synthesis protein CapA" evidence="3">
    <location>
        <begin position="56"/>
        <end position="302"/>
    </location>
</feature>
<dbReference type="InterPro" id="IPR029052">
    <property type="entry name" value="Metallo-depent_PP-like"/>
</dbReference>
<dbReference type="InterPro" id="IPR052169">
    <property type="entry name" value="CW_Biosynth-Accessory"/>
</dbReference>
<organism evidence="4 5">
    <name type="scientific">Paraliobacillus ryukyuensis</name>
    <dbReference type="NCBI Taxonomy" id="200904"/>
    <lineage>
        <taxon>Bacteria</taxon>
        <taxon>Bacillati</taxon>
        <taxon>Bacillota</taxon>
        <taxon>Bacilli</taxon>
        <taxon>Bacillales</taxon>
        <taxon>Bacillaceae</taxon>
        <taxon>Paraliobacillus</taxon>
    </lineage>
</organism>
<evidence type="ECO:0000256" key="1">
    <source>
        <dbReference type="ARBA" id="ARBA00005662"/>
    </source>
</evidence>
<dbReference type="RefSeq" id="WP_113867801.1">
    <property type="nucleotide sequence ID" value="NZ_BAABQN010000011.1"/>
</dbReference>
<dbReference type="OrthoDB" id="9810906at2"/>
<dbReference type="Gene3D" id="3.60.21.10">
    <property type="match status" value="1"/>
</dbReference>
<keyword evidence="2" id="KW-0732">Signal</keyword>
<proteinExistence type="inferred from homology"/>
<dbReference type="Proteomes" id="UP000252254">
    <property type="component" value="Unassembled WGS sequence"/>
</dbReference>
<dbReference type="PANTHER" id="PTHR33393">
    <property type="entry name" value="POLYGLUTAMINE SYNTHESIS ACCESSORY PROTEIN RV0574C-RELATED"/>
    <property type="match status" value="1"/>
</dbReference>
<evidence type="ECO:0000313" key="4">
    <source>
        <dbReference type="EMBL" id="RBO99714.1"/>
    </source>
</evidence>
<dbReference type="SMART" id="SM00854">
    <property type="entry name" value="PGA_cap"/>
    <property type="match status" value="1"/>
</dbReference>
<sequence>MQRKTLFACLTLLLSISLWGCQGQSPDYSAKKHSDKTVHESAKEKGDVVSETSSITLAAVGDILIHDRVYRDAKEANGYNFMPMLQQVQPYLAKPTVTTANQETMIGGQEIGLSSYPSFNSPVAVGDALKESGVDVVSLANNHTLDRGETAVQNAIAHWDNIDMMYTGAYQSQKDSERIRVLETEANISLAFLSYTYGTNGIPTPSGKGYLVNRIDREKIADDVEKAKQKADVIVMQLHFGTQYERMPNNKQKELVQYVSDLGVDVVFGHHPHVLQPVDWVTGKDGNRTFVIYSLGNFLSGQDEFYRRIGGIAEVTIEKRADNEIILKSPKFLVTFLDFTEETETNYQVVPMFQLTEEQLPQHQQHYQEMKQHVSQWMPKLEFIEK</sequence>
<dbReference type="AlphaFoldDB" id="A0A366EE04"/>
<dbReference type="Pfam" id="PF09587">
    <property type="entry name" value="PGA_cap"/>
    <property type="match status" value="1"/>
</dbReference>
<dbReference type="PANTHER" id="PTHR33393:SF12">
    <property type="entry name" value="CAPSULE BIOSYNTHESIS PROTEIN CAPA"/>
    <property type="match status" value="1"/>
</dbReference>
<keyword evidence="5" id="KW-1185">Reference proteome</keyword>
<evidence type="ECO:0000313" key="5">
    <source>
        <dbReference type="Proteomes" id="UP000252254"/>
    </source>
</evidence>
<feature type="signal peptide" evidence="2">
    <location>
        <begin position="1"/>
        <end position="20"/>
    </location>
</feature>
<dbReference type="CDD" id="cd07381">
    <property type="entry name" value="MPP_CapA"/>
    <property type="match status" value="1"/>
</dbReference>
<reference evidence="4 5" key="1">
    <citation type="submission" date="2018-06" db="EMBL/GenBank/DDBJ databases">
        <title>Genomic Encyclopedia of Type Strains, Phase IV (KMG-IV): sequencing the most valuable type-strain genomes for metagenomic binning, comparative biology and taxonomic classification.</title>
        <authorList>
            <person name="Goeker M."/>
        </authorList>
    </citation>
    <scope>NUCLEOTIDE SEQUENCE [LARGE SCALE GENOMIC DNA]</scope>
    <source>
        <strain evidence="4 5">DSM 15140</strain>
    </source>
</reference>
<dbReference type="STRING" id="200904.GCA_900168775_03292"/>
<dbReference type="SUPFAM" id="SSF56300">
    <property type="entry name" value="Metallo-dependent phosphatases"/>
    <property type="match status" value="1"/>
</dbReference>
<protein>
    <submittedName>
        <fullName evidence="4">Poly-gamma-glutamate synthesis protein (Capsule biosynthesis protein)</fullName>
    </submittedName>
</protein>
<accession>A0A366EE04</accession>
<gene>
    <name evidence="4" type="ORF">DES48_10339</name>
</gene>
<evidence type="ECO:0000259" key="3">
    <source>
        <dbReference type="SMART" id="SM00854"/>
    </source>
</evidence>